<protein>
    <submittedName>
        <fullName evidence="2">Uncharacterized protein</fullName>
    </submittedName>
</protein>
<feature type="compositionally biased region" description="Basic residues" evidence="1">
    <location>
        <begin position="88"/>
        <end position="99"/>
    </location>
</feature>
<organism evidence="2 3">
    <name type="scientific">Pleurodeles waltl</name>
    <name type="common">Iberian ribbed newt</name>
    <dbReference type="NCBI Taxonomy" id="8319"/>
    <lineage>
        <taxon>Eukaryota</taxon>
        <taxon>Metazoa</taxon>
        <taxon>Chordata</taxon>
        <taxon>Craniata</taxon>
        <taxon>Vertebrata</taxon>
        <taxon>Euteleostomi</taxon>
        <taxon>Amphibia</taxon>
        <taxon>Batrachia</taxon>
        <taxon>Caudata</taxon>
        <taxon>Salamandroidea</taxon>
        <taxon>Salamandridae</taxon>
        <taxon>Pleurodelinae</taxon>
        <taxon>Pleurodeles</taxon>
    </lineage>
</organism>
<reference evidence="2" key="1">
    <citation type="journal article" date="2022" name="bioRxiv">
        <title>Sequencing and chromosome-scale assembly of the giantPleurodeles waltlgenome.</title>
        <authorList>
            <person name="Brown T."/>
            <person name="Elewa A."/>
            <person name="Iarovenko S."/>
            <person name="Subramanian E."/>
            <person name="Araus A.J."/>
            <person name="Petzold A."/>
            <person name="Susuki M."/>
            <person name="Suzuki K.-i.T."/>
            <person name="Hayashi T."/>
            <person name="Toyoda A."/>
            <person name="Oliveira C."/>
            <person name="Osipova E."/>
            <person name="Leigh N.D."/>
            <person name="Simon A."/>
            <person name="Yun M.H."/>
        </authorList>
    </citation>
    <scope>NUCLEOTIDE SEQUENCE</scope>
    <source>
        <strain evidence="2">20211129_DDA</strain>
        <tissue evidence="2">Liver</tissue>
    </source>
</reference>
<feature type="region of interest" description="Disordered" evidence="1">
    <location>
        <begin position="88"/>
        <end position="111"/>
    </location>
</feature>
<proteinExistence type="predicted"/>
<evidence type="ECO:0000313" key="2">
    <source>
        <dbReference type="EMBL" id="KAJ1186135.1"/>
    </source>
</evidence>
<dbReference type="EMBL" id="JANPWB010000005">
    <property type="protein sequence ID" value="KAJ1186135.1"/>
    <property type="molecule type" value="Genomic_DNA"/>
</dbReference>
<sequence length="196" mass="21397">MVKRHLAKGTPTEVATEDGHQGQTEGVTNLEEYTVAILTAIKDTKTSLEVQIAAVAGEVGFRPGHGYSLGACGQSSRVEMEERWTKARTHCRNNKRKNNKASPTKEQMKAAQEKVVLELKQNNDILGNNRWRSLAPEEGVTSSGSEDTETDHSSEDDTFPKVPPMTWIAESSQGLEVPALGDSHPGTQPWEKGDAD</sequence>
<feature type="region of interest" description="Disordered" evidence="1">
    <location>
        <begin position="128"/>
        <end position="196"/>
    </location>
</feature>
<feature type="compositionally biased region" description="Basic and acidic residues" evidence="1">
    <location>
        <begin position="150"/>
        <end position="159"/>
    </location>
</feature>
<evidence type="ECO:0000313" key="3">
    <source>
        <dbReference type="Proteomes" id="UP001066276"/>
    </source>
</evidence>
<feature type="region of interest" description="Disordered" evidence="1">
    <location>
        <begin position="1"/>
        <end position="27"/>
    </location>
</feature>
<gene>
    <name evidence="2" type="ORF">NDU88_002918</name>
</gene>
<dbReference type="Proteomes" id="UP001066276">
    <property type="component" value="Chromosome 3_1"/>
</dbReference>
<evidence type="ECO:0000256" key="1">
    <source>
        <dbReference type="SAM" id="MobiDB-lite"/>
    </source>
</evidence>
<comment type="caution">
    <text evidence="2">The sequence shown here is derived from an EMBL/GenBank/DDBJ whole genome shotgun (WGS) entry which is preliminary data.</text>
</comment>
<accession>A0AAV7UCH8</accession>
<keyword evidence="3" id="KW-1185">Reference proteome</keyword>
<name>A0AAV7UCH8_PLEWA</name>
<dbReference type="AlphaFoldDB" id="A0AAV7UCH8"/>